<keyword evidence="4" id="KW-0597">Phosphoprotein</keyword>
<feature type="transmembrane region" description="Helical" evidence="8">
    <location>
        <begin position="534"/>
        <end position="557"/>
    </location>
</feature>
<protein>
    <recommendedName>
        <fullName evidence="11">Protein NRT1/ PTR FAMILY 5.10-like</fullName>
    </recommendedName>
</protein>
<evidence type="ECO:0000256" key="5">
    <source>
        <dbReference type="ARBA" id="ARBA00022692"/>
    </source>
</evidence>
<dbReference type="InterPro" id="IPR036259">
    <property type="entry name" value="MFS_trans_sf"/>
</dbReference>
<evidence type="ECO:0000256" key="4">
    <source>
        <dbReference type="ARBA" id="ARBA00022553"/>
    </source>
</evidence>
<evidence type="ECO:0000256" key="8">
    <source>
        <dbReference type="SAM" id="Phobius"/>
    </source>
</evidence>
<dbReference type="GO" id="GO:0071916">
    <property type="term" value="F:dipeptide transmembrane transporter activity"/>
    <property type="evidence" value="ECO:0007669"/>
    <property type="project" value="InterPro"/>
</dbReference>
<feature type="transmembrane region" description="Helical" evidence="8">
    <location>
        <begin position="327"/>
        <end position="349"/>
    </location>
</feature>
<feature type="transmembrane region" description="Helical" evidence="8">
    <location>
        <begin position="150"/>
        <end position="166"/>
    </location>
</feature>
<dbReference type="GO" id="GO:0042937">
    <property type="term" value="F:tripeptide transmembrane transporter activity"/>
    <property type="evidence" value="ECO:0007669"/>
    <property type="project" value="InterPro"/>
</dbReference>
<name>A0AAW1X167_RUBAR</name>
<dbReference type="PROSITE" id="PS01022">
    <property type="entry name" value="PTR2_1"/>
    <property type="match status" value="1"/>
</dbReference>
<evidence type="ECO:0000313" key="9">
    <source>
        <dbReference type="EMBL" id="KAK9929744.1"/>
    </source>
</evidence>
<evidence type="ECO:0000256" key="1">
    <source>
        <dbReference type="ARBA" id="ARBA00004141"/>
    </source>
</evidence>
<evidence type="ECO:0000256" key="3">
    <source>
        <dbReference type="ARBA" id="ARBA00022448"/>
    </source>
</evidence>
<keyword evidence="10" id="KW-1185">Reference proteome</keyword>
<dbReference type="InterPro" id="IPR044739">
    <property type="entry name" value="NRT1/PTR"/>
</dbReference>
<dbReference type="Pfam" id="PF00854">
    <property type="entry name" value="PTR2"/>
    <property type="match status" value="1"/>
</dbReference>
<keyword evidence="6 8" id="KW-1133">Transmembrane helix</keyword>
<comment type="similarity">
    <text evidence="2">Belongs to the major facilitator superfamily. Proton-dependent oligopeptide transporter (POT/PTR) (TC 2.A.17) family.</text>
</comment>
<dbReference type="PANTHER" id="PTHR11654">
    <property type="entry name" value="OLIGOPEPTIDE TRANSPORTER-RELATED"/>
    <property type="match status" value="1"/>
</dbReference>
<keyword evidence="3" id="KW-0813">Transport</keyword>
<dbReference type="Proteomes" id="UP001457282">
    <property type="component" value="Unassembled WGS sequence"/>
</dbReference>
<dbReference type="GO" id="GO:0080054">
    <property type="term" value="F:low-affinity nitrate transmembrane transporter activity"/>
    <property type="evidence" value="ECO:0007669"/>
    <property type="project" value="UniProtKB-ARBA"/>
</dbReference>
<dbReference type="CDD" id="cd17417">
    <property type="entry name" value="MFS_NPF5"/>
    <property type="match status" value="1"/>
</dbReference>
<accession>A0AAW1X167</accession>
<dbReference type="EMBL" id="JBEDUW010000005">
    <property type="protein sequence ID" value="KAK9929744.1"/>
    <property type="molecule type" value="Genomic_DNA"/>
</dbReference>
<dbReference type="InterPro" id="IPR018456">
    <property type="entry name" value="PTR2_symporter_CS"/>
</dbReference>
<reference evidence="9 10" key="1">
    <citation type="journal article" date="2023" name="G3 (Bethesda)">
        <title>A chromosome-length genome assembly and annotation of blackberry (Rubus argutus, cv. 'Hillquist').</title>
        <authorList>
            <person name="Bruna T."/>
            <person name="Aryal R."/>
            <person name="Dudchenko O."/>
            <person name="Sargent D.J."/>
            <person name="Mead D."/>
            <person name="Buti M."/>
            <person name="Cavallini A."/>
            <person name="Hytonen T."/>
            <person name="Andres J."/>
            <person name="Pham M."/>
            <person name="Weisz D."/>
            <person name="Mascagni F."/>
            <person name="Usai G."/>
            <person name="Natali L."/>
            <person name="Bassil N."/>
            <person name="Fernandez G.E."/>
            <person name="Lomsadze A."/>
            <person name="Armour M."/>
            <person name="Olukolu B."/>
            <person name="Poorten T."/>
            <person name="Britton C."/>
            <person name="Davik J."/>
            <person name="Ashrafi H."/>
            <person name="Aiden E.L."/>
            <person name="Borodovsky M."/>
            <person name="Worthington M."/>
        </authorList>
    </citation>
    <scope>NUCLEOTIDE SEQUENCE [LARGE SCALE GENOMIC DNA]</scope>
    <source>
        <strain evidence="9">PI 553951</strain>
    </source>
</reference>
<keyword evidence="5 8" id="KW-0812">Transmembrane</keyword>
<dbReference type="GO" id="GO:0009705">
    <property type="term" value="C:plant-type vacuole membrane"/>
    <property type="evidence" value="ECO:0007669"/>
    <property type="project" value="UniProtKB-ARBA"/>
</dbReference>
<feature type="transmembrane region" description="Helical" evidence="8">
    <location>
        <begin position="199"/>
        <end position="218"/>
    </location>
</feature>
<dbReference type="Gene3D" id="1.20.1250.20">
    <property type="entry name" value="MFS general substrate transporter like domains"/>
    <property type="match status" value="1"/>
</dbReference>
<evidence type="ECO:0000256" key="7">
    <source>
        <dbReference type="ARBA" id="ARBA00023136"/>
    </source>
</evidence>
<dbReference type="AlphaFoldDB" id="A0AAW1X167"/>
<feature type="transmembrane region" description="Helical" evidence="8">
    <location>
        <begin position="493"/>
        <end position="514"/>
    </location>
</feature>
<evidence type="ECO:0008006" key="11">
    <source>
        <dbReference type="Google" id="ProtNLM"/>
    </source>
</evidence>
<comment type="subcellular location">
    <subcellularLocation>
        <location evidence="1">Membrane</location>
        <topology evidence="1">Multi-pass membrane protein</topology>
    </subcellularLocation>
</comment>
<evidence type="ECO:0000313" key="10">
    <source>
        <dbReference type="Proteomes" id="UP001457282"/>
    </source>
</evidence>
<feature type="transmembrane region" description="Helical" evidence="8">
    <location>
        <begin position="410"/>
        <end position="430"/>
    </location>
</feature>
<dbReference type="FunFam" id="1.20.1250.20:FF:000147">
    <property type="entry name" value="Protein NRT1/ PTR family 5.10"/>
    <property type="match status" value="1"/>
</dbReference>
<comment type="caution">
    <text evidence="9">The sequence shown here is derived from an EMBL/GenBank/DDBJ whole genome shotgun (WGS) entry which is preliminary data.</text>
</comment>
<proteinExistence type="inferred from homology"/>
<dbReference type="SUPFAM" id="SSF103473">
    <property type="entry name" value="MFS general substrate transporter"/>
    <property type="match status" value="1"/>
</dbReference>
<sequence>MASNTQNSPLLDHDIEVAVSESRASSSPTTSRSSSTGGWRSALYLIAVGFAERFAFYGVSSNLITFLSGPLGQSTATAAVNVNTWSGAASLLPLLGAAVADSYLGRYRTILLSTLLYILGLCLLTFSALLPSLSGSYCQESSEFTSCYSQLQVIFFFFSLYLVAFGQGGSRPCFQAFGADQFDGQDPEECKARSSFFNWWYFGICSGALVTRLVSSYIQDNVSWVMGFGLLCIVMILGLFVLLLGTRTYRYSIIGDGQSPLVRIVKVFVAAFRNWRTSSTSEPRGNLHHPSSEQFKFLNKALLAPDSDDLKEDMKLCTVFEVEEAKVVLSLVPIWSTCLVFAIVLAQMSTFFTKQGATLDRSVMGGLNIPAASLQSFTSLIIILLIPFYDRVFVPMASAFTRKPSGITTLQRIGTGIFLSVISMVIAASVEKKRLKTAEKYALVDLPSVTIPMSVWWLVPQYLLIGVSDVFAMVGLQEFFYDQVPNELRSVGVALYISIFGAGNFLSSFLISAIEQATGGTGRDSWFSNNLNRAHLDYFYCLLAGLSAVELAVFMYFAKSYRYRSGGTI</sequence>
<feature type="transmembrane region" description="Helical" evidence="8">
    <location>
        <begin position="369"/>
        <end position="389"/>
    </location>
</feature>
<gene>
    <name evidence="9" type="ORF">M0R45_026830</name>
</gene>
<evidence type="ECO:0000256" key="2">
    <source>
        <dbReference type="ARBA" id="ARBA00005982"/>
    </source>
</evidence>
<dbReference type="InterPro" id="IPR000109">
    <property type="entry name" value="POT_fam"/>
</dbReference>
<keyword evidence="7 8" id="KW-0472">Membrane</keyword>
<feature type="transmembrane region" description="Helical" evidence="8">
    <location>
        <begin position="224"/>
        <end position="244"/>
    </location>
</feature>
<organism evidence="9 10">
    <name type="scientific">Rubus argutus</name>
    <name type="common">Southern blackberry</name>
    <dbReference type="NCBI Taxonomy" id="59490"/>
    <lineage>
        <taxon>Eukaryota</taxon>
        <taxon>Viridiplantae</taxon>
        <taxon>Streptophyta</taxon>
        <taxon>Embryophyta</taxon>
        <taxon>Tracheophyta</taxon>
        <taxon>Spermatophyta</taxon>
        <taxon>Magnoliopsida</taxon>
        <taxon>eudicotyledons</taxon>
        <taxon>Gunneridae</taxon>
        <taxon>Pentapetalae</taxon>
        <taxon>rosids</taxon>
        <taxon>fabids</taxon>
        <taxon>Rosales</taxon>
        <taxon>Rosaceae</taxon>
        <taxon>Rosoideae</taxon>
        <taxon>Rosoideae incertae sedis</taxon>
        <taxon>Rubus</taxon>
    </lineage>
</organism>
<evidence type="ECO:0000256" key="6">
    <source>
        <dbReference type="ARBA" id="ARBA00022989"/>
    </source>
</evidence>
<feature type="transmembrane region" description="Helical" evidence="8">
    <location>
        <begin position="111"/>
        <end position="130"/>
    </location>
</feature>